<dbReference type="PANTHER" id="PTHR35333:SF3">
    <property type="entry name" value="BETA-LACTAMASE-TYPE TRANSPEPTIDASE FOLD CONTAINING PROTEIN"/>
    <property type="match status" value="1"/>
</dbReference>
<comment type="caution">
    <text evidence="3">The sequence shown here is derived from an EMBL/GenBank/DDBJ whole genome shotgun (WGS) entry which is preliminary data.</text>
</comment>
<reference evidence="3 4" key="1">
    <citation type="submission" date="2019-12" db="EMBL/GenBank/DDBJ databases">
        <authorList>
            <person name="Li J."/>
            <person name="Shi Y."/>
            <person name="Xu G."/>
            <person name="Xiao D."/>
            <person name="Ran X."/>
        </authorList>
    </citation>
    <scope>NUCLEOTIDE SEQUENCE [LARGE SCALE GENOMIC DNA]</scope>
    <source>
        <strain evidence="3 4">JCM 15915</strain>
    </source>
</reference>
<dbReference type="Pfam" id="PF13354">
    <property type="entry name" value="Beta-lactamase2"/>
    <property type="match status" value="1"/>
</dbReference>
<dbReference type="Gene3D" id="3.40.710.10">
    <property type="entry name" value="DD-peptidase/beta-lactamase superfamily"/>
    <property type="match status" value="1"/>
</dbReference>
<evidence type="ECO:0000256" key="1">
    <source>
        <dbReference type="SAM" id="MobiDB-lite"/>
    </source>
</evidence>
<evidence type="ECO:0000259" key="2">
    <source>
        <dbReference type="Pfam" id="PF13354"/>
    </source>
</evidence>
<dbReference type="SUPFAM" id="SSF56601">
    <property type="entry name" value="beta-lactamase/transpeptidase-like"/>
    <property type="match status" value="1"/>
</dbReference>
<dbReference type="InterPro" id="IPR012338">
    <property type="entry name" value="Beta-lactam/transpept-like"/>
</dbReference>
<name>A0A7K1LHC7_9MICC</name>
<dbReference type="AlphaFoldDB" id="A0A7K1LHC7"/>
<evidence type="ECO:0000313" key="4">
    <source>
        <dbReference type="Proteomes" id="UP000462152"/>
    </source>
</evidence>
<dbReference type="InterPro" id="IPR000871">
    <property type="entry name" value="Beta-lactam_class-A"/>
</dbReference>
<protein>
    <recommendedName>
        <fullName evidence="2">Beta-lactamase class A catalytic domain-containing protein</fullName>
    </recommendedName>
</protein>
<proteinExistence type="predicted"/>
<evidence type="ECO:0000313" key="3">
    <source>
        <dbReference type="EMBL" id="MUN54594.1"/>
    </source>
</evidence>
<feature type="domain" description="Beta-lactamase class A catalytic" evidence="2">
    <location>
        <begin position="96"/>
        <end position="265"/>
    </location>
</feature>
<dbReference type="GO" id="GO:0046677">
    <property type="term" value="P:response to antibiotic"/>
    <property type="evidence" value="ECO:0007669"/>
    <property type="project" value="InterPro"/>
</dbReference>
<feature type="compositionally biased region" description="Basic and acidic residues" evidence="1">
    <location>
        <begin position="1"/>
        <end position="24"/>
    </location>
</feature>
<sequence>MFPHRRDGIADNAGKSRGEQREADNASPMHGHRGIGMTPAGELSRRSFLGLAGGAAATGLLAACSGDISGTNGDRRDPKITLDALRTEYSAKIGLSVFDHSRQKEFDDHGDTESYEASVVKVPIALSVMRQAAEHGGKIDDDQRELIRRSVEQSDNEATAELFSSLADNPSDTISSSQNDREALSANAINLTYTRLGVQYTRSAKTWGDNTTCSADQVQVARGLVDGVDWVHPDDMAYLRSLMSPEDESQGWGVGSMKNGRAGNKQVRTVEVKNGWLPNDDGTWNITSMGAVFTDDAAYSVAVVSVGFESFEEGQKIANQAVKTYFDAL</sequence>
<dbReference type="RefSeq" id="WP_129315373.1">
    <property type="nucleotide sequence ID" value="NZ_NOIQ01000006.1"/>
</dbReference>
<accession>A0A7K1LHC7</accession>
<feature type="region of interest" description="Disordered" evidence="1">
    <location>
        <begin position="1"/>
        <end position="39"/>
    </location>
</feature>
<dbReference type="EMBL" id="WOGT01000002">
    <property type="protein sequence ID" value="MUN54594.1"/>
    <property type="molecule type" value="Genomic_DNA"/>
</dbReference>
<keyword evidence="4" id="KW-1185">Reference proteome</keyword>
<gene>
    <name evidence="3" type="ORF">GMA10_05115</name>
</gene>
<dbReference type="OrthoDB" id="5243140at2"/>
<dbReference type="InterPro" id="IPR045155">
    <property type="entry name" value="Beta-lactam_cat"/>
</dbReference>
<dbReference type="GO" id="GO:0030655">
    <property type="term" value="P:beta-lactam antibiotic catabolic process"/>
    <property type="evidence" value="ECO:0007669"/>
    <property type="project" value="InterPro"/>
</dbReference>
<dbReference type="Proteomes" id="UP000462152">
    <property type="component" value="Unassembled WGS sequence"/>
</dbReference>
<organism evidence="3 4">
    <name type="scientific">Rothia koreensis</name>
    <dbReference type="NCBI Taxonomy" id="592378"/>
    <lineage>
        <taxon>Bacteria</taxon>
        <taxon>Bacillati</taxon>
        <taxon>Actinomycetota</taxon>
        <taxon>Actinomycetes</taxon>
        <taxon>Micrococcales</taxon>
        <taxon>Micrococcaceae</taxon>
        <taxon>Rothia</taxon>
    </lineage>
</organism>
<dbReference type="PANTHER" id="PTHR35333">
    <property type="entry name" value="BETA-LACTAMASE"/>
    <property type="match status" value="1"/>
</dbReference>
<dbReference type="GO" id="GO:0008800">
    <property type="term" value="F:beta-lactamase activity"/>
    <property type="evidence" value="ECO:0007669"/>
    <property type="project" value="InterPro"/>
</dbReference>